<proteinExistence type="predicted"/>
<evidence type="ECO:0000313" key="2">
    <source>
        <dbReference type="Proteomes" id="UP000325440"/>
    </source>
</evidence>
<keyword evidence="2" id="KW-1185">Reference proteome</keyword>
<dbReference type="EMBL" id="CABPRJ010000999">
    <property type="protein sequence ID" value="VVC34561.1"/>
    <property type="molecule type" value="Genomic_DNA"/>
</dbReference>
<reference evidence="1 2" key="1">
    <citation type="submission" date="2019-08" db="EMBL/GenBank/DDBJ databases">
        <authorList>
            <person name="Alioto T."/>
            <person name="Alioto T."/>
            <person name="Gomez Garrido J."/>
        </authorList>
    </citation>
    <scope>NUCLEOTIDE SEQUENCE [LARGE SCALE GENOMIC DNA]</scope>
</reference>
<sequence>MQPEVEDLGQGACCKEGGRLNTITIELIEGRTYKQGSAQGIYPKYVMLATQ</sequence>
<dbReference type="Proteomes" id="UP000325440">
    <property type="component" value="Unassembled WGS sequence"/>
</dbReference>
<dbReference type="AlphaFoldDB" id="A0A5E4MUN0"/>
<name>A0A5E4MUN0_9HEMI</name>
<evidence type="ECO:0000313" key="1">
    <source>
        <dbReference type="EMBL" id="VVC34561.1"/>
    </source>
</evidence>
<gene>
    <name evidence="1" type="ORF">CINCED_3A002436</name>
</gene>
<accession>A0A5E4MUN0</accession>
<organism evidence="1 2">
    <name type="scientific">Cinara cedri</name>
    <dbReference type="NCBI Taxonomy" id="506608"/>
    <lineage>
        <taxon>Eukaryota</taxon>
        <taxon>Metazoa</taxon>
        <taxon>Ecdysozoa</taxon>
        <taxon>Arthropoda</taxon>
        <taxon>Hexapoda</taxon>
        <taxon>Insecta</taxon>
        <taxon>Pterygota</taxon>
        <taxon>Neoptera</taxon>
        <taxon>Paraneoptera</taxon>
        <taxon>Hemiptera</taxon>
        <taxon>Sternorrhyncha</taxon>
        <taxon>Aphidomorpha</taxon>
        <taxon>Aphidoidea</taxon>
        <taxon>Aphididae</taxon>
        <taxon>Lachninae</taxon>
        <taxon>Cinara</taxon>
    </lineage>
</organism>
<protein>
    <submittedName>
        <fullName evidence="1">Uncharacterized protein</fullName>
    </submittedName>
</protein>